<accession>A0A6G1E8M2</accession>
<evidence type="ECO:0000256" key="1">
    <source>
        <dbReference type="SAM" id="MobiDB-lite"/>
    </source>
</evidence>
<dbReference type="EMBL" id="SPHZ02000005">
    <property type="protein sequence ID" value="KAF0921011.1"/>
    <property type="molecule type" value="Genomic_DNA"/>
</dbReference>
<protein>
    <submittedName>
        <fullName evidence="2">Uncharacterized protein</fullName>
    </submittedName>
</protein>
<name>A0A6G1E8M2_9ORYZ</name>
<reference evidence="2 3" key="1">
    <citation type="submission" date="2019-11" db="EMBL/GenBank/DDBJ databases">
        <title>Whole genome sequence of Oryza granulata.</title>
        <authorList>
            <person name="Li W."/>
        </authorList>
    </citation>
    <scope>NUCLEOTIDE SEQUENCE [LARGE SCALE GENOMIC DNA]</scope>
    <source>
        <strain evidence="3">cv. Menghai</strain>
        <tissue evidence="2">Leaf</tissue>
    </source>
</reference>
<comment type="caution">
    <text evidence="2">The sequence shown here is derived from an EMBL/GenBank/DDBJ whole genome shotgun (WGS) entry which is preliminary data.</text>
</comment>
<dbReference type="AlphaFoldDB" id="A0A6G1E8M2"/>
<proteinExistence type="predicted"/>
<feature type="region of interest" description="Disordered" evidence="1">
    <location>
        <begin position="1"/>
        <end position="105"/>
    </location>
</feature>
<feature type="compositionally biased region" description="Low complexity" evidence="1">
    <location>
        <begin position="71"/>
        <end position="80"/>
    </location>
</feature>
<evidence type="ECO:0000313" key="3">
    <source>
        <dbReference type="Proteomes" id="UP000479710"/>
    </source>
</evidence>
<dbReference type="Proteomes" id="UP000479710">
    <property type="component" value="Unassembled WGS sequence"/>
</dbReference>
<sequence length="105" mass="10617">MCPRQPKETGPAPSLGASSTPKIEGTEEAMTTQPEASPSRRKEVAPEPEDDTPQHGEAAPMHSPPQGGGAAPEAEAGSSALVRLCPRPHTAGEAGSVTGSRGGRP</sequence>
<organism evidence="2 3">
    <name type="scientific">Oryza meyeriana var. granulata</name>
    <dbReference type="NCBI Taxonomy" id="110450"/>
    <lineage>
        <taxon>Eukaryota</taxon>
        <taxon>Viridiplantae</taxon>
        <taxon>Streptophyta</taxon>
        <taxon>Embryophyta</taxon>
        <taxon>Tracheophyta</taxon>
        <taxon>Spermatophyta</taxon>
        <taxon>Magnoliopsida</taxon>
        <taxon>Liliopsida</taxon>
        <taxon>Poales</taxon>
        <taxon>Poaceae</taxon>
        <taxon>BOP clade</taxon>
        <taxon>Oryzoideae</taxon>
        <taxon>Oryzeae</taxon>
        <taxon>Oryzinae</taxon>
        <taxon>Oryza</taxon>
        <taxon>Oryza meyeriana</taxon>
    </lineage>
</organism>
<keyword evidence="3" id="KW-1185">Reference proteome</keyword>
<evidence type="ECO:0000313" key="2">
    <source>
        <dbReference type="EMBL" id="KAF0921011.1"/>
    </source>
</evidence>
<gene>
    <name evidence="2" type="ORF">E2562_037999</name>
</gene>